<dbReference type="CDD" id="cd00267">
    <property type="entry name" value="ABC_ATPase"/>
    <property type="match status" value="1"/>
</dbReference>
<feature type="domain" description="Endonuclease GajA/Old nuclease/RecF-like AAA" evidence="1">
    <location>
        <begin position="2"/>
        <end position="370"/>
    </location>
</feature>
<proteinExistence type="predicted"/>
<dbReference type="PANTHER" id="PTHR43581">
    <property type="entry name" value="ATP/GTP PHOSPHATASE"/>
    <property type="match status" value="1"/>
</dbReference>
<dbReference type="Proteomes" id="UP001460072">
    <property type="component" value="Unassembled WGS sequence"/>
</dbReference>
<dbReference type="RefSeq" id="WP_342696605.1">
    <property type="nucleotide sequence ID" value="NZ_JBCGDO010000017.1"/>
</dbReference>
<evidence type="ECO:0000313" key="3">
    <source>
        <dbReference type="Proteomes" id="UP001460072"/>
    </source>
</evidence>
<evidence type="ECO:0000259" key="1">
    <source>
        <dbReference type="Pfam" id="PF13175"/>
    </source>
</evidence>
<dbReference type="InterPro" id="IPR051396">
    <property type="entry name" value="Bact_Antivir_Def_Nuclease"/>
</dbReference>
<name>A0ABU9N7Y0_9FLAO</name>
<sequence length="461" mass="53689">MKVNIKNLGAVKSATIDLNKRLNVFCGRNSTGKTYMAYILYSITSLGNKSFGIKLDKKLIDLLLESNVVEIPLDLDQMYDFKAKESNKIKPNLWKLFSIPESKSNDFFLKTEIDLTETKEEFILRIHKIKLNDKLKFHDYTFTIIKEKENVIKVILEEDIIKNESFVRYFDLVFLSILYSKLIYYPVMSSTIFPVERNSIFTFNKELSIKNNERYDLIKQLSSNKDVNPFELFLNASNRYPQPIRDCLKVADDLETIKKTNSTYYDFAIEIEKELLDGKVIIGKEGNVEFLSNKTSKSRTLSFHQSSSIVKTLAGLIIYLKHTAQKNDLVIIDEPELNLHPDNQIKLTRILARLMNKGLNLIISTHSDYILREINNLIMLSSNDKNLISIKEKHQFKDDEYIDKSCIDVHYFHYKSKSQADVNSVKISEYGFEIPSIDDEIKLQNELTNDLYYTMRYGKLE</sequence>
<dbReference type="InterPro" id="IPR041685">
    <property type="entry name" value="AAA_GajA/Old/RecF-like"/>
</dbReference>
<keyword evidence="3" id="KW-1185">Reference proteome</keyword>
<dbReference type="SUPFAM" id="SSF52540">
    <property type="entry name" value="P-loop containing nucleoside triphosphate hydrolases"/>
    <property type="match status" value="1"/>
</dbReference>
<gene>
    <name evidence="2" type="ORF">WFZ85_12350</name>
</gene>
<reference evidence="2 3" key="1">
    <citation type="submission" date="2024-03" db="EMBL/GenBank/DDBJ databases">
        <title>Two novel species of the genus Flavobacterium exhibiting potentially degradation of complex polysaccharides.</title>
        <authorList>
            <person name="Lian X."/>
        </authorList>
    </citation>
    <scope>NUCLEOTIDE SEQUENCE [LARGE SCALE GENOMIC DNA]</scope>
    <source>
        <strain evidence="3">j3</strain>
    </source>
</reference>
<accession>A0ABU9N7Y0</accession>
<organism evidence="2 3">
    <name type="scientific">Flavobacterium aureirubrum</name>
    <dbReference type="NCBI Taxonomy" id="3133147"/>
    <lineage>
        <taxon>Bacteria</taxon>
        <taxon>Pseudomonadati</taxon>
        <taxon>Bacteroidota</taxon>
        <taxon>Flavobacteriia</taxon>
        <taxon>Flavobacteriales</taxon>
        <taxon>Flavobacteriaceae</taxon>
        <taxon>Flavobacterium</taxon>
    </lineage>
</organism>
<protein>
    <submittedName>
        <fullName evidence="2">AAA family ATPase</fullName>
    </submittedName>
</protein>
<dbReference type="EMBL" id="JBCGDO010000017">
    <property type="protein sequence ID" value="MEM0543411.1"/>
    <property type="molecule type" value="Genomic_DNA"/>
</dbReference>
<dbReference type="InterPro" id="IPR027417">
    <property type="entry name" value="P-loop_NTPase"/>
</dbReference>
<comment type="caution">
    <text evidence="2">The sequence shown here is derived from an EMBL/GenBank/DDBJ whole genome shotgun (WGS) entry which is preliminary data.</text>
</comment>
<dbReference type="Gene3D" id="3.40.50.300">
    <property type="entry name" value="P-loop containing nucleotide triphosphate hydrolases"/>
    <property type="match status" value="1"/>
</dbReference>
<evidence type="ECO:0000313" key="2">
    <source>
        <dbReference type="EMBL" id="MEM0543411.1"/>
    </source>
</evidence>
<dbReference type="PANTHER" id="PTHR43581:SF2">
    <property type="entry name" value="EXCINUCLEASE ATPASE SUBUNIT"/>
    <property type="match status" value="1"/>
</dbReference>
<dbReference type="Pfam" id="PF13175">
    <property type="entry name" value="AAA_15"/>
    <property type="match status" value="1"/>
</dbReference>